<reference evidence="2 3" key="1">
    <citation type="submission" date="2014-07" db="EMBL/GenBank/DDBJ databases">
        <title>Genome of Chryseobacterium formosense LMG 24722.</title>
        <authorList>
            <person name="Pipes S.E."/>
            <person name="Stropko S.J."/>
            <person name="Newman J.D."/>
        </authorList>
    </citation>
    <scope>NUCLEOTIDE SEQUENCE [LARGE SCALE GENOMIC DNA]</scope>
    <source>
        <strain evidence="2 3">LMG 24722</strain>
    </source>
</reference>
<proteinExistence type="predicted"/>
<evidence type="ECO:0000256" key="1">
    <source>
        <dbReference type="SAM" id="MobiDB-lite"/>
    </source>
</evidence>
<dbReference type="PANTHER" id="PTHR32305:SF15">
    <property type="entry name" value="PROTEIN RHSA-RELATED"/>
    <property type="match status" value="1"/>
</dbReference>
<dbReference type="AlphaFoldDB" id="A0A085Z3B3"/>
<keyword evidence="3" id="KW-1185">Reference proteome</keyword>
<comment type="caution">
    <text evidence="2">The sequence shown here is derived from an EMBL/GenBank/DDBJ whole genome shotgun (WGS) entry which is preliminary data.</text>
</comment>
<evidence type="ECO:0000313" key="3">
    <source>
        <dbReference type="Proteomes" id="UP000028713"/>
    </source>
</evidence>
<gene>
    <name evidence="2" type="ORF">IX39_16100</name>
</gene>
<dbReference type="STRING" id="236814.IX39_16100"/>
<organism evidence="2 3">
    <name type="scientific">Chryseobacterium formosense</name>
    <dbReference type="NCBI Taxonomy" id="236814"/>
    <lineage>
        <taxon>Bacteria</taxon>
        <taxon>Pseudomonadati</taxon>
        <taxon>Bacteroidota</taxon>
        <taxon>Flavobacteriia</taxon>
        <taxon>Flavobacteriales</taxon>
        <taxon>Weeksellaceae</taxon>
        <taxon>Chryseobacterium group</taxon>
        <taxon>Chryseobacterium</taxon>
    </lineage>
</organism>
<dbReference type="Proteomes" id="UP000028713">
    <property type="component" value="Unassembled WGS sequence"/>
</dbReference>
<dbReference type="eggNOG" id="COG3209">
    <property type="taxonomic scope" value="Bacteria"/>
</dbReference>
<dbReference type="Gene3D" id="2.180.10.10">
    <property type="entry name" value="RHS repeat-associated core"/>
    <property type="match status" value="1"/>
</dbReference>
<dbReference type="EMBL" id="JPRP01000002">
    <property type="protein sequence ID" value="KFE98926.1"/>
    <property type="molecule type" value="Genomic_DNA"/>
</dbReference>
<protein>
    <recommendedName>
        <fullName evidence="4">RHS repeat-associated core domain-containing protein</fullName>
    </recommendedName>
</protein>
<dbReference type="RefSeq" id="WP_034678248.1">
    <property type="nucleotide sequence ID" value="NZ_JPRP01000002.1"/>
</dbReference>
<name>A0A085Z3B3_9FLAO</name>
<dbReference type="InterPro" id="IPR022385">
    <property type="entry name" value="Rhs_assc_core"/>
</dbReference>
<feature type="compositionally biased region" description="Polar residues" evidence="1">
    <location>
        <begin position="358"/>
        <end position="369"/>
    </location>
</feature>
<sequence>MYNYVDHLGNIRLSYADSDRDGNIRSRDQRIMECSDGNCIEYFIPGEIVANNNYYPFGMLFDHNAQANSSNAYKYKYNGKELQETGFYDYGWRQYMPDIGRWLQMDPLAERDRRWSPYRYAYDNPLRFIDPDGLWELEIKQREIMKKGQGTGKFENYLAFVAQEGDNINTLAEQTGLDLEQLQKGLEGVEIKEGSSLDKLGIASADKMIGTINKYINDQRKAFDSNCWGTSVSMGRRGSVDFNVDGKNTGTIPDPNRADEILQDEFKQTNNPSFGDLRRYAYSDGNKRLSKEFNDYGYNIVDSGNKAGGTSHYATYLLNNGAGTVYVFSKNGAGASGKWVVTPERHITGDNGYGNPTPIGSGSPNYTKK</sequence>
<dbReference type="PANTHER" id="PTHR32305">
    <property type="match status" value="1"/>
</dbReference>
<accession>A0A085Z3B3</accession>
<dbReference type="InterPro" id="IPR050708">
    <property type="entry name" value="T6SS_VgrG/RHS"/>
</dbReference>
<evidence type="ECO:0008006" key="4">
    <source>
        <dbReference type="Google" id="ProtNLM"/>
    </source>
</evidence>
<evidence type="ECO:0000313" key="2">
    <source>
        <dbReference type="EMBL" id="KFE98926.1"/>
    </source>
</evidence>
<feature type="region of interest" description="Disordered" evidence="1">
    <location>
        <begin position="347"/>
        <end position="369"/>
    </location>
</feature>
<dbReference type="NCBIfam" id="TIGR03696">
    <property type="entry name" value="Rhs_assc_core"/>
    <property type="match status" value="1"/>
</dbReference>